<evidence type="ECO:0000256" key="2">
    <source>
        <dbReference type="ARBA" id="ARBA00023015"/>
    </source>
</evidence>
<proteinExistence type="inferred from homology"/>
<dbReference type="PRINTS" id="PR00039">
    <property type="entry name" value="HTHLYSR"/>
</dbReference>
<evidence type="ECO:0000313" key="7">
    <source>
        <dbReference type="EMBL" id="OHV28959.1"/>
    </source>
</evidence>
<evidence type="ECO:0000313" key="8">
    <source>
        <dbReference type="Proteomes" id="UP000179769"/>
    </source>
</evidence>
<dbReference type="EMBL" id="MAXA01000202">
    <property type="protein sequence ID" value="OHV28959.1"/>
    <property type="molecule type" value="Genomic_DNA"/>
</dbReference>
<dbReference type="PANTHER" id="PTHR30346:SF0">
    <property type="entry name" value="HCA OPERON TRANSCRIPTIONAL ACTIVATOR HCAR"/>
    <property type="match status" value="1"/>
</dbReference>
<evidence type="ECO:0000256" key="4">
    <source>
        <dbReference type="ARBA" id="ARBA00023163"/>
    </source>
</evidence>
<evidence type="ECO:0000256" key="1">
    <source>
        <dbReference type="ARBA" id="ARBA00009437"/>
    </source>
</evidence>
<accession>A0A1S1Q5U8</accession>
<dbReference type="InterPro" id="IPR036390">
    <property type="entry name" value="WH_DNA-bd_sf"/>
</dbReference>
<dbReference type="PROSITE" id="PS50931">
    <property type="entry name" value="HTH_LYSR"/>
    <property type="match status" value="1"/>
</dbReference>
<dbReference type="InterPro" id="IPR000847">
    <property type="entry name" value="LysR_HTH_N"/>
</dbReference>
<keyword evidence="8" id="KW-1185">Reference proteome</keyword>
<dbReference type="OrthoDB" id="3461417at2"/>
<dbReference type="Pfam" id="PF03466">
    <property type="entry name" value="LysR_substrate"/>
    <property type="match status" value="1"/>
</dbReference>
<dbReference type="InterPro" id="IPR005119">
    <property type="entry name" value="LysR_subst-bd"/>
</dbReference>
<feature type="compositionally biased region" description="Low complexity" evidence="5">
    <location>
        <begin position="297"/>
        <end position="309"/>
    </location>
</feature>
<feature type="domain" description="HTH lysR-type" evidence="6">
    <location>
        <begin position="1"/>
        <end position="58"/>
    </location>
</feature>
<evidence type="ECO:0000259" key="6">
    <source>
        <dbReference type="PROSITE" id="PS50931"/>
    </source>
</evidence>
<dbReference type="Gene3D" id="1.10.10.10">
    <property type="entry name" value="Winged helix-like DNA-binding domain superfamily/Winged helix DNA-binding domain"/>
    <property type="match status" value="1"/>
</dbReference>
<keyword evidence="4" id="KW-0804">Transcription</keyword>
<protein>
    <submittedName>
        <fullName evidence="7">LysR family transcriptional regulator</fullName>
    </submittedName>
</protein>
<dbReference type="RefSeq" id="WP_071063204.1">
    <property type="nucleotide sequence ID" value="NZ_MAXA01000202.1"/>
</dbReference>
<dbReference type="PANTHER" id="PTHR30346">
    <property type="entry name" value="TRANSCRIPTIONAL DUAL REGULATOR HCAR-RELATED"/>
    <property type="match status" value="1"/>
</dbReference>
<dbReference type="GO" id="GO:0003700">
    <property type="term" value="F:DNA-binding transcription factor activity"/>
    <property type="evidence" value="ECO:0007669"/>
    <property type="project" value="InterPro"/>
</dbReference>
<dbReference type="Gene3D" id="3.40.190.10">
    <property type="entry name" value="Periplasmic binding protein-like II"/>
    <property type="match status" value="2"/>
</dbReference>
<dbReference type="CDD" id="cd08414">
    <property type="entry name" value="PBP2_LTTR_aromatics_like"/>
    <property type="match status" value="1"/>
</dbReference>
<comment type="caution">
    <text evidence="7">The sequence shown here is derived from an EMBL/GenBank/DDBJ whole genome shotgun (WGS) entry which is preliminary data.</text>
</comment>
<dbReference type="FunFam" id="1.10.10.10:FF:000001">
    <property type="entry name" value="LysR family transcriptional regulator"/>
    <property type="match status" value="1"/>
</dbReference>
<comment type="similarity">
    <text evidence="1">Belongs to the LysR transcriptional regulatory family.</text>
</comment>
<evidence type="ECO:0000256" key="3">
    <source>
        <dbReference type="ARBA" id="ARBA00023125"/>
    </source>
</evidence>
<feature type="compositionally biased region" description="Pro residues" evidence="5">
    <location>
        <begin position="310"/>
        <end position="321"/>
    </location>
</feature>
<dbReference type="SUPFAM" id="SSF46785">
    <property type="entry name" value="Winged helix' DNA-binding domain"/>
    <property type="match status" value="1"/>
</dbReference>
<dbReference type="Proteomes" id="UP000179769">
    <property type="component" value="Unassembled WGS sequence"/>
</dbReference>
<reference evidence="8" key="1">
    <citation type="submission" date="2016-07" db="EMBL/GenBank/DDBJ databases">
        <title>Frankia sp. NRRL B-16219 Genome sequencing.</title>
        <authorList>
            <person name="Ghodhbane-Gtari F."/>
            <person name="Swanson E."/>
            <person name="Gueddou A."/>
            <person name="Louati M."/>
            <person name="Nouioui I."/>
            <person name="Hezbri K."/>
            <person name="Abebe-Akele F."/>
            <person name="Simpson S."/>
            <person name="Morris K."/>
            <person name="Thomas K."/>
            <person name="Gtari M."/>
            <person name="Tisa L.S."/>
        </authorList>
    </citation>
    <scope>NUCLEOTIDE SEQUENCE [LARGE SCALE GENOMIC DNA]</scope>
    <source>
        <strain evidence="8">NRRL B-16219</strain>
    </source>
</reference>
<name>A0A1S1Q5U8_9ACTN</name>
<sequence>MELRYLASFLAIAEELHFGRAAARLHLAQPSLSQQLQRLERDIGVELVSRSSHEVKLTAAGRAFETEARRLLDATRRAVTVAREAASGRTGMISIGFNYPAGQRVLQPTLLRLAAEYPGVSTTLWEARSGPQLSALAEGRLDVALVFAGPPSAQLRSQRVLTVPLVAVVSRRHPWAARSEVPFRELADQPCVLFRREQSPAMHDAILAAADRCGIALTVSDEVDDSGATGIVVTTKPVVGFASAARGAHPPGHGLAAVRLVDPTPTVGMYAVWRPDPQPVVGAFLDCLEAAGPFTEPGPSAAPGAGAAPAPVPGPGPAKER</sequence>
<keyword evidence="3" id="KW-0238">DNA-binding</keyword>
<dbReference type="InterPro" id="IPR036388">
    <property type="entry name" value="WH-like_DNA-bd_sf"/>
</dbReference>
<organism evidence="7 8">
    <name type="scientific">Parafrankia soli</name>
    <dbReference type="NCBI Taxonomy" id="2599596"/>
    <lineage>
        <taxon>Bacteria</taxon>
        <taxon>Bacillati</taxon>
        <taxon>Actinomycetota</taxon>
        <taxon>Actinomycetes</taxon>
        <taxon>Frankiales</taxon>
        <taxon>Frankiaceae</taxon>
        <taxon>Parafrankia</taxon>
    </lineage>
</organism>
<evidence type="ECO:0000256" key="5">
    <source>
        <dbReference type="SAM" id="MobiDB-lite"/>
    </source>
</evidence>
<dbReference type="Pfam" id="PF00126">
    <property type="entry name" value="HTH_1"/>
    <property type="match status" value="1"/>
</dbReference>
<gene>
    <name evidence="7" type="ORF">BBK14_17425</name>
</gene>
<feature type="region of interest" description="Disordered" evidence="5">
    <location>
        <begin position="295"/>
        <end position="321"/>
    </location>
</feature>
<dbReference type="GO" id="GO:0003677">
    <property type="term" value="F:DNA binding"/>
    <property type="evidence" value="ECO:0007669"/>
    <property type="project" value="UniProtKB-KW"/>
</dbReference>
<dbReference type="SUPFAM" id="SSF53850">
    <property type="entry name" value="Periplasmic binding protein-like II"/>
    <property type="match status" value="1"/>
</dbReference>
<dbReference type="AlphaFoldDB" id="A0A1S1Q5U8"/>
<keyword evidence="2" id="KW-0805">Transcription regulation</keyword>
<dbReference type="GO" id="GO:0032993">
    <property type="term" value="C:protein-DNA complex"/>
    <property type="evidence" value="ECO:0007669"/>
    <property type="project" value="TreeGrafter"/>
</dbReference>